<dbReference type="EMBL" id="JBHSTQ010000003">
    <property type="protein sequence ID" value="MFC6385836.1"/>
    <property type="molecule type" value="Genomic_DNA"/>
</dbReference>
<dbReference type="Proteomes" id="UP001596267">
    <property type="component" value="Unassembled WGS sequence"/>
</dbReference>
<feature type="transmembrane region" description="Helical" evidence="8">
    <location>
        <begin position="32"/>
        <end position="52"/>
    </location>
</feature>
<comment type="subcellular location">
    <subcellularLocation>
        <location evidence="1">Cell membrane</location>
        <topology evidence="1">Multi-pass membrane protein</topology>
    </subcellularLocation>
</comment>
<evidence type="ECO:0000256" key="2">
    <source>
        <dbReference type="ARBA" id="ARBA00010145"/>
    </source>
</evidence>
<evidence type="ECO:0000313" key="10">
    <source>
        <dbReference type="Proteomes" id="UP001596267"/>
    </source>
</evidence>
<keyword evidence="5 8" id="KW-0812">Transmembrane</keyword>
<evidence type="ECO:0000256" key="5">
    <source>
        <dbReference type="ARBA" id="ARBA00022692"/>
    </source>
</evidence>
<evidence type="ECO:0000313" key="9">
    <source>
        <dbReference type="EMBL" id="MFC6385836.1"/>
    </source>
</evidence>
<feature type="transmembrane region" description="Helical" evidence="8">
    <location>
        <begin position="217"/>
        <end position="241"/>
    </location>
</feature>
<keyword evidence="7 8" id="KW-0472">Membrane</keyword>
<evidence type="ECO:0000256" key="4">
    <source>
        <dbReference type="ARBA" id="ARBA00022475"/>
    </source>
</evidence>
<feature type="transmembrane region" description="Helical" evidence="8">
    <location>
        <begin position="187"/>
        <end position="205"/>
    </location>
</feature>
<feature type="transmembrane region" description="Helical" evidence="8">
    <location>
        <begin position="120"/>
        <end position="142"/>
    </location>
</feature>
<keyword evidence="10" id="KW-1185">Reference proteome</keyword>
<dbReference type="RefSeq" id="WP_253052547.1">
    <property type="nucleotide sequence ID" value="NZ_JAMXWN010000002.1"/>
</dbReference>
<keyword evidence="6 8" id="KW-1133">Transmembrane helix</keyword>
<evidence type="ECO:0000256" key="3">
    <source>
        <dbReference type="ARBA" id="ARBA00022448"/>
    </source>
</evidence>
<feature type="transmembrane region" description="Helical" evidence="8">
    <location>
        <begin position="248"/>
        <end position="268"/>
    </location>
</feature>
<dbReference type="Gene3D" id="1.20.1530.20">
    <property type="match status" value="1"/>
</dbReference>
<accession>A0ABW1WBU3</accession>
<evidence type="ECO:0000256" key="6">
    <source>
        <dbReference type="ARBA" id="ARBA00022989"/>
    </source>
</evidence>
<keyword evidence="3" id="KW-0813">Transport</keyword>
<feature type="transmembrane region" description="Helical" evidence="8">
    <location>
        <begin position="274"/>
        <end position="294"/>
    </location>
</feature>
<evidence type="ECO:0000256" key="1">
    <source>
        <dbReference type="ARBA" id="ARBA00004651"/>
    </source>
</evidence>
<dbReference type="Pfam" id="PF03547">
    <property type="entry name" value="Mem_trans"/>
    <property type="match status" value="2"/>
</dbReference>
<dbReference type="PANTHER" id="PTHR36838">
    <property type="entry name" value="AUXIN EFFLUX CARRIER FAMILY PROTEIN"/>
    <property type="match status" value="1"/>
</dbReference>
<gene>
    <name evidence="9" type="ORF">ACFP7A_04410</name>
</gene>
<comment type="caution">
    <text evidence="9">The sequence shown here is derived from an EMBL/GenBank/DDBJ whole genome shotgun (WGS) entry which is preliminary data.</text>
</comment>
<reference evidence="10" key="1">
    <citation type="journal article" date="2019" name="Int. J. Syst. Evol. Microbiol.">
        <title>The Global Catalogue of Microorganisms (GCM) 10K type strain sequencing project: providing services to taxonomists for standard genome sequencing and annotation.</title>
        <authorList>
            <consortium name="The Broad Institute Genomics Platform"/>
            <consortium name="The Broad Institute Genome Sequencing Center for Infectious Disease"/>
            <person name="Wu L."/>
            <person name="Ma J."/>
        </authorList>
    </citation>
    <scope>NUCLEOTIDE SEQUENCE [LARGE SCALE GENOMIC DNA]</scope>
    <source>
        <strain evidence="10">CCUG 42001</strain>
    </source>
</reference>
<evidence type="ECO:0000256" key="8">
    <source>
        <dbReference type="SAM" id="Phobius"/>
    </source>
</evidence>
<comment type="similarity">
    <text evidence="2">Belongs to the auxin efflux carrier (TC 2.A.69) family.</text>
</comment>
<feature type="transmembrane region" description="Helical" evidence="8">
    <location>
        <begin position="58"/>
        <end position="80"/>
    </location>
</feature>
<proteinExistence type="inferred from homology"/>
<name>A0ABW1WBU3_9BACL</name>
<feature type="transmembrane region" description="Helical" evidence="8">
    <location>
        <begin position="7"/>
        <end position="25"/>
    </location>
</feature>
<sequence>MRIFVDVILPVFFIFLSGFILQRIFKLDIKPISTLAVYLLVPFLVFDTFYTTPLNMSFFYIVITSTIIMVLLIIIGVVVCKCLHYSKSDMNAFLLSTIFPNSGNYGVPIILFAFGTQGVAYAMPLMIFHTLLMGFVGIYIAANGQGGAKRAIQTVLKQPMNYVILPAMLLQKFQFHIPVNFLKSIDLISNTTIPIIMVILGMQLANVTVTNMNWGRISWATCIRLIVSPVIAYSVCLLFPIDPLLRNVIVVMAAMPSAANTTLYAIQFNAKPQFVSSCTLITTVISALSLDLLLTFF</sequence>
<organism evidence="9 10">
    <name type="scientific">Sporolactobacillus kofuensis</name>
    <dbReference type="NCBI Taxonomy" id="269672"/>
    <lineage>
        <taxon>Bacteria</taxon>
        <taxon>Bacillati</taxon>
        <taxon>Bacillota</taxon>
        <taxon>Bacilli</taxon>
        <taxon>Bacillales</taxon>
        <taxon>Sporolactobacillaceae</taxon>
        <taxon>Sporolactobacillus</taxon>
    </lineage>
</organism>
<dbReference type="InterPro" id="IPR038770">
    <property type="entry name" value="Na+/solute_symporter_sf"/>
</dbReference>
<evidence type="ECO:0000256" key="7">
    <source>
        <dbReference type="ARBA" id="ARBA00023136"/>
    </source>
</evidence>
<feature type="transmembrane region" description="Helical" evidence="8">
    <location>
        <begin position="92"/>
        <end position="114"/>
    </location>
</feature>
<dbReference type="PANTHER" id="PTHR36838:SF1">
    <property type="entry name" value="SLR1864 PROTEIN"/>
    <property type="match status" value="1"/>
</dbReference>
<protein>
    <submittedName>
        <fullName evidence="9">AEC family transporter</fullName>
    </submittedName>
</protein>
<dbReference type="InterPro" id="IPR004776">
    <property type="entry name" value="Mem_transp_PIN-like"/>
</dbReference>
<keyword evidence="4" id="KW-1003">Cell membrane</keyword>